<accession>A0AAV4HBD5</accession>
<keyword evidence="2" id="KW-1185">Reference proteome</keyword>
<proteinExistence type="predicted"/>
<evidence type="ECO:0008006" key="3">
    <source>
        <dbReference type="Google" id="ProtNLM"/>
    </source>
</evidence>
<protein>
    <recommendedName>
        <fullName evidence="3">Dopey N-terminal domain-containing protein</fullName>
    </recommendedName>
</protein>
<comment type="caution">
    <text evidence="1">The sequence shown here is derived from an EMBL/GenBank/DDBJ whole genome shotgun (WGS) entry which is preliminary data.</text>
</comment>
<name>A0AAV4HBD5_9GAST</name>
<dbReference type="EMBL" id="BMAT01012613">
    <property type="protein sequence ID" value="GFR95502.1"/>
    <property type="molecule type" value="Genomic_DNA"/>
</dbReference>
<reference evidence="1 2" key="1">
    <citation type="journal article" date="2021" name="Elife">
        <title>Chloroplast acquisition without the gene transfer in kleptoplastic sea slugs, Plakobranchus ocellatus.</title>
        <authorList>
            <person name="Maeda T."/>
            <person name="Takahashi S."/>
            <person name="Yoshida T."/>
            <person name="Shimamura S."/>
            <person name="Takaki Y."/>
            <person name="Nagai Y."/>
            <person name="Toyoda A."/>
            <person name="Suzuki Y."/>
            <person name="Arimoto A."/>
            <person name="Ishii H."/>
            <person name="Satoh N."/>
            <person name="Nishiyama T."/>
            <person name="Hasebe M."/>
            <person name="Maruyama T."/>
            <person name="Minagawa J."/>
            <person name="Obokata J."/>
            <person name="Shigenobu S."/>
        </authorList>
    </citation>
    <scope>NUCLEOTIDE SEQUENCE [LARGE SCALE GENOMIC DNA]</scope>
</reference>
<organism evidence="1 2">
    <name type="scientific">Elysia marginata</name>
    <dbReference type="NCBI Taxonomy" id="1093978"/>
    <lineage>
        <taxon>Eukaryota</taxon>
        <taxon>Metazoa</taxon>
        <taxon>Spiralia</taxon>
        <taxon>Lophotrochozoa</taxon>
        <taxon>Mollusca</taxon>
        <taxon>Gastropoda</taxon>
        <taxon>Heterobranchia</taxon>
        <taxon>Euthyneura</taxon>
        <taxon>Panpulmonata</taxon>
        <taxon>Sacoglossa</taxon>
        <taxon>Placobranchoidea</taxon>
        <taxon>Plakobranchidae</taxon>
        <taxon>Elysia</taxon>
    </lineage>
</organism>
<dbReference type="AlphaFoldDB" id="A0AAV4HBD5"/>
<sequence>MTPDAPCYLFLLPASGFEPGCTDYKSGVMPLRPGIGEFLLLMKQLLISPAPNPTGTALLLPLIESLLGRSRKSSGADLYWHYLRPVATFF</sequence>
<dbReference type="Proteomes" id="UP000762676">
    <property type="component" value="Unassembled WGS sequence"/>
</dbReference>
<evidence type="ECO:0000313" key="2">
    <source>
        <dbReference type="Proteomes" id="UP000762676"/>
    </source>
</evidence>
<evidence type="ECO:0000313" key="1">
    <source>
        <dbReference type="EMBL" id="GFR95502.1"/>
    </source>
</evidence>
<gene>
    <name evidence="1" type="ORF">ElyMa_006274800</name>
</gene>